<keyword evidence="2" id="KW-0472">Membrane</keyword>
<organism evidence="3 4">
    <name type="scientific">Paraphoma chrysanthemicola</name>
    <dbReference type="NCBI Taxonomy" id="798071"/>
    <lineage>
        <taxon>Eukaryota</taxon>
        <taxon>Fungi</taxon>
        <taxon>Dikarya</taxon>
        <taxon>Ascomycota</taxon>
        <taxon>Pezizomycotina</taxon>
        <taxon>Dothideomycetes</taxon>
        <taxon>Pleosporomycetidae</taxon>
        <taxon>Pleosporales</taxon>
        <taxon>Pleosporineae</taxon>
        <taxon>Phaeosphaeriaceae</taxon>
        <taxon>Paraphoma</taxon>
    </lineage>
</organism>
<protein>
    <recommendedName>
        <fullName evidence="5">Transmembrane protein</fullName>
    </recommendedName>
</protein>
<sequence>MARFNFPGFATPVHTSEPQHEQNTKKDDVLLHEPCDFMPQSPSPLMIMSASTGRSQTSKDERAVRLLQPGGGERRVPASRMWSAYYDEGEHAVEDTDCGDVGDLELRQPDETCCDVNQTTKTPPRTPLTPSTDTSFASSASFFSDTFVPEAVLRFRWSWIISITLLAAFMVCLLGVAMLSLGGSAALRHASGSGLRWFWWSAVWVSELIEGIIEGVGWVVGRTVGRFGRGFQRGYHFQAMW</sequence>
<dbReference type="OrthoDB" id="10436974at2759"/>
<evidence type="ECO:0000256" key="2">
    <source>
        <dbReference type="SAM" id="Phobius"/>
    </source>
</evidence>
<gene>
    <name evidence="3" type="ORF">FB567DRAFT_597344</name>
</gene>
<proteinExistence type="predicted"/>
<evidence type="ECO:0008006" key="5">
    <source>
        <dbReference type="Google" id="ProtNLM"/>
    </source>
</evidence>
<keyword evidence="2" id="KW-1133">Transmembrane helix</keyword>
<feature type="region of interest" description="Disordered" evidence="1">
    <location>
        <begin position="1"/>
        <end position="25"/>
    </location>
</feature>
<evidence type="ECO:0000313" key="3">
    <source>
        <dbReference type="EMBL" id="KAH7074187.1"/>
    </source>
</evidence>
<dbReference type="EMBL" id="JAGMVJ010000021">
    <property type="protein sequence ID" value="KAH7074187.1"/>
    <property type="molecule type" value="Genomic_DNA"/>
</dbReference>
<feature type="transmembrane region" description="Helical" evidence="2">
    <location>
        <begin position="157"/>
        <end position="177"/>
    </location>
</feature>
<accession>A0A8K0VTG0</accession>
<name>A0A8K0VTG0_9PLEO</name>
<reference evidence="3" key="1">
    <citation type="journal article" date="2021" name="Nat. Commun.">
        <title>Genetic determinants of endophytism in the Arabidopsis root mycobiome.</title>
        <authorList>
            <person name="Mesny F."/>
            <person name="Miyauchi S."/>
            <person name="Thiergart T."/>
            <person name="Pickel B."/>
            <person name="Atanasova L."/>
            <person name="Karlsson M."/>
            <person name="Huettel B."/>
            <person name="Barry K.W."/>
            <person name="Haridas S."/>
            <person name="Chen C."/>
            <person name="Bauer D."/>
            <person name="Andreopoulos W."/>
            <person name="Pangilinan J."/>
            <person name="LaButti K."/>
            <person name="Riley R."/>
            <person name="Lipzen A."/>
            <person name="Clum A."/>
            <person name="Drula E."/>
            <person name="Henrissat B."/>
            <person name="Kohler A."/>
            <person name="Grigoriev I.V."/>
            <person name="Martin F.M."/>
            <person name="Hacquard S."/>
        </authorList>
    </citation>
    <scope>NUCLEOTIDE SEQUENCE</scope>
    <source>
        <strain evidence="3">MPI-SDFR-AT-0120</strain>
    </source>
</reference>
<evidence type="ECO:0000313" key="4">
    <source>
        <dbReference type="Proteomes" id="UP000813461"/>
    </source>
</evidence>
<dbReference type="AlphaFoldDB" id="A0A8K0VTG0"/>
<comment type="caution">
    <text evidence="3">The sequence shown here is derived from an EMBL/GenBank/DDBJ whole genome shotgun (WGS) entry which is preliminary data.</text>
</comment>
<keyword evidence="4" id="KW-1185">Reference proteome</keyword>
<evidence type="ECO:0000256" key="1">
    <source>
        <dbReference type="SAM" id="MobiDB-lite"/>
    </source>
</evidence>
<dbReference type="Proteomes" id="UP000813461">
    <property type="component" value="Unassembled WGS sequence"/>
</dbReference>
<feature type="transmembrane region" description="Helical" evidence="2">
    <location>
        <begin position="197"/>
        <end position="220"/>
    </location>
</feature>
<keyword evidence="2" id="KW-0812">Transmembrane</keyword>